<evidence type="ECO:0000256" key="2">
    <source>
        <dbReference type="SAM" id="SignalP"/>
    </source>
</evidence>
<evidence type="ECO:0000313" key="5">
    <source>
        <dbReference type="RefSeq" id="XP_055867175.1"/>
    </source>
</evidence>
<dbReference type="AlphaFoldDB" id="A0A9W2YWU3"/>
<keyword evidence="2" id="KW-0732">Signal</keyword>
<evidence type="ECO:0000256" key="1">
    <source>
        <dbReference type="SAM" id="Phobius"/>
    </source>
</evidence>
<protein>
    <submittedName>
        <fullName evidence="4 5">Uncharacterized protein LOC106052600</fullName>
    </submittedName>
</protein>
<gene>
    <name evidence="4 5 6 7" type="primary">LOC106052600</name>
</gene>
<sequence>MFSIPKVNWVGLCVLLIVSSGESAGSDGIQIFHEGDDIPIKAMIQHTVHEELKIAWYKGVDIVSICSLSDGCSQYSTEIETSLSKSVVEECFESVITIKHASKKQCDLWTLKYLGLARVEKPGELYHCQISFKNTSKADIERSCKDPPRATALKNDNGYTTDEVINTTLKSDNDYTTNIVIIMAVLACIITSVVVLSGIVCVKKMLPLLRKQKTTQHLTTNLKQVYRNGMNIDVWLKSMDGKYGKEKNDSEISLI</sequence>
<evidence type="ECO:0000313" key="4">
    <source>
        <dbReference type="RefSeq" id="XP_055867174.1"/>
    </source>
</evidence>
<accession>A0A9W2YWU3</accession>
<dbReference type="OrthoDB" id="10330054at2759"/>
<evidence type="ECO:0000313" key="7">
    <source>
        <dbReference type="RefSeq" id="XP_055867177.1"/>
    </source>
</evidence>
<feature type="transmembrane region" description="Helical" evidence="1">
    <location>
        <begin position="179"/>
        <end position="202"/>
    </location>
</feature>
<dbReference type="RefSeq" id="XP_055867175.1">
    <property type="nucleotide sequence ID" value="XM_056011200.1"/>
</dbReference>
<reference evidence="4 5" key="1">
    <citation type="submission" date="2025-04" db="UniProtKB">
        <authorList>
            <consortium name="RefSeq"/>
        </authorList>
    </citation>
    <scope>IDENTIFICATION</scope>
</reference>
<keyword evidence="1" id="KW-1133">Transmembrane helix</keyword>
<keyword evidence="1" id="KW-0472">Membrane</keyword>
<dbReference type="RefSeq" id="XP_055867174.1">
    <property type="nucleotide sequence ID" value="XM_056011199.1"/>
</dbReference>
<organism evidence="3 7">
    <name type="scientific">Biomphalaria glabrata</name>
    <name type="common">Bloodfluke planorb</name>
    <name type="synonym">Freshwater snail</name>
    <dbReference type="NCBI Taxonomy" id="6526"/>
    <lineage>
        <taxon>Eukaryota</taxon>
        <taxon>Metazoa</taxon>
        <taxon>Spiralia</taxon>
        <taxon>Lophotrochozoa</taxon>
        <taxon>Mollusca</taxon>
        <taxon>Gastropoda</taxon>
        <taxon>Heterobranchia</taxon>
        <taxon>Euthyneura</taxon>
        <taxon>Panpulmonata</taxon>
        <taxon>Hygrophila</taxon>
        <taxon>Lymnaeoidea</taxon>
        <taxon>Planorbidae</taxon>
        <taxon>Biomphalaria</taxon>
    </lineage>
</organism>
<keyword evidence="3" id="KW-1185">Reference proteome</keyword>
<proteinExistence type="predicted"/>
<dbReference type="Proteomes" id="UP001165740">
    <property type="component" value="Chromosome 14"/>
</dbReference>
<evidence type="ECO:0000313" key="6">
    <source>
        <dbReference type="RefSeq" id="XP_055867176.1"/>
    </source>
</evidence>
<evidence type="ECO:0000313" key="3">
    <source>
        <dbReference type="Proteomes" id="UP001165740"/>
    </source>
</evidence>
<name>A0A9W2YWU3_BIOGL</name>
<feature type="signal peptide" evidence="2">
    <location>
        <begin position="1"/>
        <end position="23"/>
    </location>
</feature>
<dbReference type="RefSeq" id="XP_055867177.1">
    <property type="nucleotide sequence ID" value="XM_056011202.1"/>
</dbReference>
<dbReference type="GeneID" id="106052600"/>
<keyword evidence="1" id="KW-0812">Transmembrane</keyword>
<feature type="chain" id="PRO_5044702479" evidence="2">
    <location>
        <begin position="24"/>
        <end position="255"/>
    </location>
</feature>
<dbReference type="RefSeq" id="XP_055867176.1">
    <property type="nucleotide sequence ID" value="XM_056011201.1"/>
</dbReference>